<dbReference type="InterPro" id="IPR007842">
    <property type="entry name" value="HEPN_dom"/>
</dbReference>
<dbReference type="RefSeq" id="WP_012186607.1">
    <property type="nucleotide sequence ID" value="NC_009954.1"/>
</dbReference>
<sequence length="128" mass="15046">MSSRDEINTLIRRARDFLATARYQFNNGIYDLAVFNLEQSLQLFLKARILEHGVQYPRTNSIRYLLKFLHDIAHDYEKPIISGILSKYLFELGVLEDAYINARYVPREYTREEAEALIKVVEEVMNSV</sequence>
<dbReference type="EMBL" id="CP000852">
    <property type="protein sequence ID" value="ABW02388.1"/>
    <property type="molecule type" value="Genomic_DNA"/>
</dbReference>
<dbReference type="Gene3D" id="1.20.120.330">
    <property type="entry name" value="Nucleotidyltransferases domain 2"/>
    <property type="match status" value="1"/>
</dbReference>
<evidence type="ECO:0000259" key="1">
    <source>
        <dbReference type="PROSITE" id="PS50910"/>
    </source>
</evidence>
<dbReference type="eggNOG" id="arCOG01191">
    <property type="taxonomic scope" value="Archaea"/>
</dbReference>
<dbReference type="GeneID" id="5709633"/>
<dbReference type="OrthoDB" id="101044at2157"/>
<protein>
    <submittedName>
        <fullName evidence="2">HEPN domain protein</fullName>
    </submittedName>
</protein>
<dbReference type="SMART" id="SM00748">
    <property type="entry name" value="HEPN"/>
    <property type="match status" value="1"/>
</dbReference>
<dbReference type="HOGENOM" id="CLU_123170_1_1_2"/>
<dbReference type="PROSITE" id="PS50910">
    <property type="entry name" value="HEPN"/>
    <property type="match status" value="1"/>
</dbReference>
<dbReference type="KEGG" id="cma:Cmaq_1565"/>
<reference evidence="2 3" key="1">
    <citation type="submission" date="2007-10" db="EMBL/GenBank/DDBJ databases">
        <title>Complete sequence of Caldivirga maquilingensis IC-167.</title>
        <authorList>
            <consortium name="US DOE Joint Genome Institute"/>
            <person name="Copeland A."/>
            <person name="Lucas S."/>
            <person name="Lapidus A."/>
            <person name="Barry K."/>
            <person name="Glavina del Rio T."/>
            <person name="Dalin E."/>
            <person name="Tice H."/>
            <person name="Pitluck S."/>
            <person name="Saunders E."/>
            <person name="Brettin T."/>
            <person name="Bruce D."/>
            <person name="Detter J.C."/>
            <person name="Han C."/>
            <person name="Schmutz J."/>
            <person name="Larimer F."/>
            <person name="Land M."/>
            <person name="Hauser L."/>
            <person name="Kyrpides N."/>
            <person name="Ivanova N."/>
            <person name="Biddle J.F."/>
            <person name="Zhang Z."/>
            <person name="Fitz-Gibbon S.T."/>
            <person name="Lowe T.M."/>
            <person name="Saltikov C."/>
            <person name="House C.H."/>
            <person name="Richardson P."/>
        </authorList>
    </citation>
    <scope>NUCLEOTIDE SEQUENCE [LARGE SCALE GENOMIC DNA]</scope>
    <source>
        <strain evidence="3">ATCC 700844 / DSM 13496 / JCM 10307 / IC-167</strain>
    </source>
</reference>
<dbReference type="Pfam" id="PF05168">
    <property type="entry name" value="HEPN"/>
    <property type="match status" value="1"/>
</dbReference>
<dbReference type="AlphaFoldDB" id="A8M9G9"/>
<dbReference type="SUPFAM" id="SSF81593">
    <property type="entry name" value="Nucleotidyltransferase substrate binding subunit/domain"/>
    <property type="match status" value="1"/>
</dbReference>
<feature type="domain" description="HEPN" evidence="1">
    <location>
        <begin position="11"/>
        <end position="124"/>
    </location>
</feature>
<accession>A8M9G9</accession>
<dbReference type="Proteomes" id="UP000001137">
    <property type="component" value="Chromosome"/>
</dbReference>
<organism evidence="2 3">
    <name type="scientific">Caldivirga maquilingensis (strain ATCC 700844 / DSM 13496 / JCM 10307 / IC-167)</name>
    <dbReference type="NCBI Taxonomy" id="397948"/>
    <lineage>
        <taxon>Archaea</taxon>
        <taxon>Thermoproteota</taxon>
        <taxon>Thermoprotei</taxon>
        <taxon>Thermoproteales</taxon>
        <taxon>Thermoproteaceae</taxon>
        <taxon>Caldivirga</taxon>
    </lineage>
</organism>
<gene>
    <name evidence="2" type="ordered locus">Cmaq_1565</name>
</gene>
<evidence type="ECO:0000313" key="2">
    <source>
        <dbReference type="EMBL" id="ABW02388.1"/>
    </source>
</evidence>
<dbReference type="STRING" id="397948.Cmaq_1565"/>
<proteinExistence type="predicted"/>
<name>A8M9G9_CALMQ</name>
<evidence type="ECO:0000313" key="3">
    <source>
        <dbReference type="Proteomes" id="UP000001137"/>
    </source>
</evidence>
<keyword evidence="3" id="KW-1185">Reference proteome</keyword>